<comment type="caution">
    <text evidence="2">The sequence shown here is derived from an EMBL/GenBank/DDBJ whole genome shotgun (WGS) entry which is preliminary data.</text>
</comment>
<evidence type="ECO:0000313" key="2">
    <source>
        <dbReference type="EMBL" id="MCA9379813.1"/>
    </source>
</evidence>
<proteinExistence type="predicted"/>
<feature type="domain" description="Transcobalamin-like C-terminal" evidence="1">
    <location>
        <begin position="77"/>
        <end position="153"/>
    </location>
</feature>
<dbReference type="EMBL" id="JAGQLL010000014">
    <property type="protein sequence ID" value="MCA9379813.1"/>
    <property type="molecule type" value="Genomic_DNA"/>
</dbReference>
<sequence length="156" mass="17552">MRDTLSKRLPLLVILLLSVVTLTGCTYFDKAKEVITNADETTESEEVENVSEKLGIEVIDQNGESIVVEVEFSEGQNLYEILNKAIYENDSLDMGFESFEIDGDAAFFITTINSYNPSADNKFWSFKVNGELSQVGIMQYLPKPNDKISFELDTIN</sequence>
<organism evidence="2 3">
    <name type="scientific">Candidatus Dojkabacteria bacterium</name>
    <dbReference type="NCBI Taxonomy" id="2099670"/>
    <lineage>
        <taxon>Bacteria</taxon>
        <taxon>Candidatus Dojkabacteria</taxon>
    </lineage>
</organism>
<gene>
    <name evidence="2" type="ORF">KC675_01395</name>
</gene>
<evidence type="ECO:0000259" key="1">
    <source>
        <dbReference type="Pfam" id="PF14478"/>
    </source>
</evidence>
<dbReference type="PROSITE" id="PS51257">
    <property type="entry name" value="PROKAR_LIPOPROTEIN"/>
    <property type="match status" value="1"/>
</dbReference>
<dbReference type="AlphaFoldDB" id="A0A955IDS6"/>
<reference evidence="2" key="2">
    <citation type="journal article" date="2021" name="Microbiome">
        <title>Successional dynamics and alternative stable states in a saline activated sludge microbial community over 9 years.</title>
        <authorList>
            <person name="Wang Y."/>
            <person name="Ye J."/>
            <person name="Ju F."/>
            <person name="Liu L."/>
            <person name="Boyd J.A."/>
            <person name="Deng Y."/>
            <person name="Parks D.H."/>
            <person name="Jiang X."/>
            <person name="Yin X."/>
            <person name="Woodcroft B.J."/>
            <person name="Tyson G.W."/>
            <person name="Hugenholtz P."/>
            <person name="Polz M.F."/>
            <person name="Zhang T."/>
        </authorList>
    </citation>
    <scope>NUCLEOTIDE SEQUENCE</scope>
    <source>
        <strain evidence="2">HKST-UBA15</strain>
    </source>
</reference>
<dbReference type="Gene3D" id="2.170.130.30">
    <property type="match status" value="1"/>
</dbReference>
<dbReference type="InterPro" id="IPR027954">
    <property type="entry name" value="Transcobalamin-like_C"/>
</dbReference>
<reference evidence="2" key="1">
    <citation type="submission" date="2020-04" db="EMBL/GenBank/DDBJ databases">
        <authorList>
            <person name="Zhang T."/>
        </authorList>
    </citation>
    <scope>NUCLEOTIDE SEQUENCE</scope>
    <source>
        <strain evidence="2">HKST-UBA15</strain>
    </source>
</reference>
<protein>
    <submittedName>
        <fullName evidence="2">DUF4430 domain-containing protein</fullName>
    </submittedName>
</protein>
<name>A0A955IDS6_9BACT</name>
<evidence type="ECO:0000313" key="3">
    <source>
        <dbReference type="Proteomes" id="UP000745577"/>
    </source>
</evidence>
<dbReference type="Pfam" id="PF14478">
    <property type="entry name" value="DUF4430"/>
    <property type="match status" value="1"/>
</dbReference>
<dbReference type="Proteomes" id="UP000745577">
    <property type="component" value="Unassembled WGS sequence"/>
</dbReference>
<accession>A0A955IDS6</accession>